<dbReference type="EMBL" id="JADIKM010000003">
    <property type="protein sequence ID" value="MFK2904520.1"/>
    <property type="molecule type" value="Genomic_DNA"/>
</dbReference>
<accession>A0ABW8JXX7</accession>
<dbReference type="SUPFAM" id="SSF102588">
    <property type="entry name" value="LmbE-like"/>
    <property type="match status" value="1"/>
</dbReference>
<protein>
    <submittedName>
        <fullName evidence="1">PIG-L family deacetylase</fullName>
    </submittedName>
</protein>
<evidence type="ECO:0000313" key="1">
    <source>
        <dbReference type="EMBL" id="MFK2904520.1"/>
    </source>
</evidence>
<reference evidence="1 2" key="1">
    <citation type="submission" date="2020-10" db="EMBL/GenBank/DDBJ databases">
        <title>Phylogeny of dyella-like bacteria.</title>
        <authorList>
            <person name="Fu J."/>
        </authorList>
    </citation>
    <scope>NUCLEOTIDE SEQUENCE [LARGE SCALE GENOMIC DNA]</scope>
    <source>
        <strain evidence="1 2">Gsoil3046</strain>
    </source>
</reference>
<dbReference type="PANTHER" id="PTHR12993:SF29">
    <property type="entry name" value="BLR3841 PROTEIN"/>
    <property type="match status" value="1"/>
</dbReference>
<dbReference type="PANTHER" id="PTHR12993">
    <property type="entry name" value="N-ACETYLGLUCOSAMINYL-PHOSPHATIDYLINOSITOL DE-N-ACETYLASE-RELATED"/>
    <property type="match status" value="1"/>
</dbReference>
<gene>
    <name evidence="1" type="ORF">ISP17_11135</name>
</gene>
<organism evidence="1 2">
    <name type="scientific">Dyella ginsengisoli</name>
    <dbReference type="NCBI Taxonomy" id="363848"/>
    <lineage>
        <taxon>Bacteria</taxon>
        <taxon>Pseudomonadati</taxon>
        <taxon>Pseudomonadota</taxon>
        <taxon>Gammaproteobacteria</taxon>
        <taxon>Lysobacterales</taxon>
        <taxon>Rhodanobacteraceae</taxon>
        <taxon>Dyella</taxon>
    </lineage>
</organism>
<sequence length="307" mass="34003">MLQSLSAQTRLLVVAPHPDDETLATGLLIQHVLAAGGAVHVLLLSDGDNNPWPQRWLERRVRIGAVDRTRWAARRRRELGAAMRVLGLEEDTATALGWPDQGLTRRVQQELPASLTTLRAVLDTFSPTLVAMPELQDRHPDHSAAHVLMRLAMLGRHVAATTWLYRVHGAPLVEDDAFAVPVDAEMQARKCEALACHASQLALSAGRMARLAARAERYRPLAAACGRLPLPWHPSRPAWPYLTLTIADAVGGGVWPWSRAPWVRSGDGDYWLPPSPAQSGEPRFAKLQGRLPSPWIFDHWGWCELPH</sequence>
<keyword evidence="2" id="KW-1185">Reference proteome</keyword>
<proteinExistence type="predicted"/>
<dbReference type="InterPro" id="IPR003737">
    <property type="entry name" value="GlcNAc_PI_deacetylase-related"/>
</dbReference>
<dbReference type="RefSeq" id="WP_404633115.1">
    <property type="nucleotide sequence ID" value="NZ_JADIKM010000003.1"/>
</dbReference>
<dbReference type="Proteomes" id="UP001620460">
    <property type="component" value="Unassembled WGS sequence"/>
</dbReference>
<name>A0ABW8JXX7_9GAMM</name>
<evidence type="ECO:0000313" key="2">
    <source>
        <dbReference type="Proteomes" id="UP001620460"/>
    </source>
</evidence>
<comment type="caution">
    <text evidence="1">The sequence shown here is derived from an EMBL/GenBank/DDBJ whole genome shotgun (WGS) entry which is preliminary data.</text>
</comment>
<dbReference type="Pfam" id="PF02585">
    <property type="entry name" value="PIG-L"/>
    <property type="match status" value="1"/>
</dbReference>
<dbReference type="InterPro" id="IPR024078">
    <property type="entry name" value="LmbE-like_dom_sf"/>
</dbReference>
<dbReference type="Gene3D" id="3.40.50.10320">
    <property type="entry name" value="LmbE-like"/>
    <property type="match status" value="1"/>
</dbReference>